<dbReference type="EMBL" id="OC318500">
    <property type="protein sequence ID" value="CAD7402258.1"/>
    <property type="molecule type" value="Genomic_DNA"/>
</dbReference>
<dbReference type="PANTHER" id="PTHR13343:SF17">
    <property type="entry name" value="CELLULAR REPRESSOR OF E1A-STIMULATED GENES, ISOFORM A"/>
    <property type="match status" value="1"/>
</dbReference>
<accession>A0A7R9GZA0</accession>
<evidence type="ECO:0000259" key="2">
    <source>
        <dbReference type="Pfam" id="PF13883"/>
    </source>
</evidence>
<dbReference type="PANTHER" id="PTHR13343">
    <property type="entry name" value="CREG1 PROTEIN"/>
    <property type="match status" value="1"/>
</dbReference>
<organism evidence="3">
    <name type="scientific">Timema cristinae</name>
    <name type="common">Walking stick</name>
    <dbReference type="NCBI Taxonomy" id="61476"/>
    <lineage>
        <taxon>Eukaryota</taxon>
        <taxon>Metazoa</taxon>
        <taxon>Ecdysozoa</taxon>
        <taxon>Arthropoda</taxon>
        <taxon>Hexapoda</taxon>
        <taxon>Insecta</taxon>
        <taxon>Pterygota</taxon>
        <taxon>Neoptera</taxon>
        <taxon>Polyneoptera</taxon>
        <taxon>Phasmatodea</taxon>
        <taxon>Timematodea</taxon>
        <taxon>Timematoidea</taxon>
        <taxon>Timematidae</taxon>
        <taxon>Timema</taxon>
    </lineage>
</organism>
<feature type="region of interest" description="Disordered" evidence="1">
    <location>
        <begin position="1"/>
        <end position="24"/>
    </location>
</feature>
<dbReference type="AlphaFoldDB" id="A0A7R9GZA0"/>
<dbReference type="InterPro" id="IPR012349">
    <property type="entry name" value="Split_barrel_FMN-bd"/>
</dbReference>
<dbReference type="Pfam" id="PF13883">
    <property type="entry name" value="CREG_beta-barrel"/>
    <property type="match status" value="1"/>
</dbReference>
<evidence type="ECO:0000256" key="1">
    <source>
        <dbReference type="SAM" id="MobiDB-lite"/>
    </source>
</evidence>
<feature type="compositionally biased region" description="Basic and acidic residues" evidence="1">
    <location>
        <begin position="15"/>
        <end position="24"/>
    </location>
</feature>
<feature type="domain" description="CREG-like beta-barrel" evidence="2">
    <location>
        <begin position="123"/>
        <end position="232"/>
    </location>
</feature>
<dbReference type="InterPro" id="IPR055343">
    <property type="entry name" value="CREG_beta-barrel"/>
</dbReference>
<dbReference type="GO" id="GO:0005615">
    <property type="term" value="C:extracellular space"/>
    <property type="evidence" value="ECO:0007669"/>
    <property type="project" value="TreeGrafter"/>
</dbReference>
<dbReference type="Gene3D" id="2.30.110.10">
    <property type="entry name" value="Electron Transport, Fmn-binding Protein, Chain A"/>
    <property type="match status" value="1"/>
</dbReference>
<dbReference type="SUPFAM" id="SSF50475">
    <property type="entry name" value="FMN-binding split barrel"/>
    <property type="match status" value="1"/>
</dbReference>
<name>A0A7R9GZA0_TIMCR</name>
<evidence type="ECO:0000313" key="3">
    <source>
        <dbReference type="EMBL" id="CAD7402258.1"/>
    </source>
</evidence>
<reference evidence="3" key="1">
    <citation type="submission" date="2020-11" db="EMBL/GenBank/DDBJ databases">
        <authorList>
            <person name="Tran Van P."/>
        </authorList>
    </citation>
    <scope>NUCLEOTIDE SEQUENCE</scope>
</reference>
<gene>
    <name evidence="3" type="ORF">TCEB3V08_LOCUS6400</name>
</gene>
<proteinExistence type="predicted"/>
<dbReference type="GO" id="GO:0005737">
    <property type="term" value="C:cytoplasm"/>
    <property type="evidence" value="ECO:0007669"/>
    <property type="project" value="UniProtKB-ARBA"/>
</dbReference>
<sequence>MDQTRERPTPPTERSSIKVKEFSQRSGFGDRQRSLASALEREDTVKSMLPLRLFLVALIILIHECKLSSANKYDNNIDNHQDPRIQPPPGAVPGQEFKRYVVNDPNYHYHEYKTVNKYADVPPPSAATRMARYIVHNTAWGALATISQQPRIKTFPFVNTFSVSDGPPNNGTGIPYLYLTPLDMSAQDLNQDYRSSLTMTLAETNYCDKNGFDPEDPRCAKVIFTGKIKRVSKLS</sequence>
<protein>
    <recommendedName>
        <fullName evidence="2">CREG-like beta-barrel domain-containing protein</fullName>
    </recommendedName>
</protein>